<reference evidence="2 3" key="1">
    <citation type="journal article" date="2020" name="ISME J.">
        <title>Uncovering the hidden diversity of litter-decomposition mechanisms in mushroom-forming fungi.</title>
        <authorList>
            <person name="Floudas D."/>
            <person name="Bentzer J."/>
            <person name="Ahren D."/>
            <person name="Johansson T."/>
            <person name="Persson P."/>
            <person name="Tunlid A."/>
        </authorList>
    </citation>
    <scope>NUCLEOTIDE SEQUENCE [LARGE SCALE GENOMIC DNA]</scope>
    <source>
        <strain evidence="2 3">CBS 101986</strain>
    </source>
</reference>
<dbReference type="Gene3D" id="1.20.1280.50">
    <property type="match status" value="1"/>
</dbReference>
<protein>
    <recommendedName>
        <fullName evidence="1">F-box domain-containing protein</fullName>
    </recommendedName>
</protein>
<accession>A0A8H5BL47</accession>
<keyword evidence="3" id="KW-1185">Reference proteome</keyword>
<dbReference type="AlphaFoldDB" id="A0A8H5BL47"/>
<dbReference type="Gene3D" id="3.80.10.10">
    <property type="entry name" value="Ribonuclease Inhibitor"/>
    <property type="match status" value="1"/>
</dbReference>
<evidence type="ECO:0000313" key="3">
    <source>
        <dbReference type="Proteomes" id="UP000567179"/>
    </source>
</evidence>
<dbReference type="InterPro" id="IPR001810">
    <property type="entry name" value="F-box_dom"/>
</dbReference>
<dbReference type="SUPFAM" id="SSF52047">
    <property type="entry name" value="RNI-like"/>
    <property type="match status" value="1"/>
</dbReference>
<comment type="caution">
    <text evidence="2">The sequence shown here is derived from an EMBL/GenBank/DDBJ whole genome shotgun (WGS) entry which is preliminary data.</text>
</comment>
<feature type="domain" description="F-box" evidence="1">
    <location>
        <begin position="43"/>
        <end position="93"/>
    </location>
</feature>
<evidence type="ECO:0000313" key="2">
    <source>
        <dbReference type="EMBL" id="KAF5325128.1"/>
    </source>
</evidence>
<dbReference type="Proteomes" id="UP000567179">
    <property type="component" value="Unassembled WGS sequence"/>
</dbReference>
<evidence type="ECO:0000259" key="1">
    <source>
        <dbReference type="Pfam" id="PF12937"/>
    </source>
</evidence>
<name>A0A8H5BL47_9AGAR</name>
<gene>
    <name evidence="2" type="ORF">D9619_010039</name>
</gene>
<dbReference type="InterPro" id="IPR036047">
    <property type="entry name" value="F-box-like_dom_sf"/>
</dbReference>
<dbReference type="EMBL" id="JAACJJ010000015">
    <property type="protein sequence ID" value="KAF5325128.1"/>
    <property type="molecule type" value="Genomic_DNA"/>
</dbReference>
<organism evidence="2 3">
    <name type="scientific">Psilocybe cf. subviscida</name>
    <dbReference type="NCBI Taxonomy" id="2480587"/>
    <lineage>
        <taxon>Eukaryota</taxon>
        <taxon>Fungi</taxon>
        <taxon>Dikarya</taxon>
        <taxon>Basidiomycota</taxon>
        <taxon>Agaricomycotina</taxon>
        <taxon>Agaricomycetes</taxon>
        <taxon>Agaricomycetidae</taxon>
        <taxon>Agaricales</taxon>
        <taxon>Agaricineae</taxon>
        <taxon>Strophariaceae</taxon>
        <taxon>Psilocybe</taxon>
    </lineage>
</organism>
<sequence>MATHNSYHDSQLLIDEKIADLTAPTQQAIRLLKTHRNELAPVSKLPNEILQHIFLVWRDLAHFDPKDWYQVTHIYQHWRRVAIGSPLLWTRLYATPPGLTQLMLERSQSAPLEVELYMTSKSKHAIRVMPIILRELKRIRTLTLYRMPVSILDTIYDILAGSDRDLEASLLESLCIHTDFKSGPRPTSVKVLTDVFRPSCHLRSLSLTNGYYNWDTLPLPSLTHLVLHAESLGEVSGEQFIETLRRMQNLEDLELRWETLNIRQFPPTPRSQPIHLPFLRRLDIWDGNEVHLQLFLSLVTHPKLHQLNVNPCSYTVINVVTFTKSVLSSIGRANLEPLEYLRIELGNIIISTPPKASIHVDDDESSAKISLYAEQDEKYIYYSGTPFRSLVDFMPYLTSLDWMDRIPLRHLFLDSTDAPIGEFTRLFASLPHLETIEVHHELALVLFNALNIGSTPDDAISATPIPFPKLRTIIWHDHPYKDTAPLLSSTTFSDLYSGLLSRHVRGVPIARLELGIREVFDDIQNSQLKEIGVEVVIWQGF</sequence>
<proteinExistence type="predicted"/>
<dbReference type="SUPFAM" id="SSF81383">
    <property type="entry name" value="F-box domain"/>
    <property type="match status" value="1"/>
</dbReference>
<dbReference type="Pfam" id="PF12937">
    <property type="entry name" value="F-box-like"/>
    <property type="match status" value="1"/>
</dbReference>
<dbReference type="InterPro" id="IPR032675">
    <property type="entry name" value="LRR_dom_sf"/>
</dbReference>
<dbReference type="OrthoDB" id="2884925at2759"/>